<dbReference type="InterPro" id="IPR029441">
    <property type="entry name" value="Cass2"/>
</dbReference>
<name>A0A164KZ56_9NOCA</name>
<dbReference type="EMBL" id="LWGR01000011">
    <property type="protein sequence ID" value="KZM71870.1"/>
    <property type="molecule type" value="Genomic_DNA"/>
</dbReference>
<dbReference type="Proteomes" id="UP000076512">
    <property type="component" value="Unassembled WGS sequence"/>
</dbReference>
<dbReference type="PANTHER" id="PTHR36444">
    <property type="entry name" value="TRANSCRIPTIONAL REGULATOR PROTEIN YOBU-RELATED"/>
    <property type="match status" value="1"/>
</dbReference>
<feature type="domain" description="AraC effector-binding" evidence="1">
    <location>
        <begin position="1"/>
        <end position="145"/>
    </location>
</feature>
<dbReference type="Gene3D" id="3.20.80.10">
    <property type="entry name" value="Regulatory factor, effector binding domain"/>
    <property type="match status" value="1"/>
</dbReference>
<gene>
    <name evidence="2" type="ORF">AWN90_38480</name>
</gene>
<sequence>MQFEIVERDETWVAGLPVRSPKRALGELRDHDLEAAWAAVLHQELGGPLASAYTDFQPDLGTYNTQIVGYQCSSFDEVTRGHIATRLAGGTYARFSSVGNFPQIMTDLWTQIAFAEEHNQIRRTHTGDFECYPHAYKIDLYLAVDPR</sequence>
<reference evidence="2 3" key="1">
    <citation type="submission" date="2016-04" db="EMBL/GenBank/DDBJ databases">
        <authorList>
            <person name="Evans L.H."/>
            <person name="Alamgir A."/>
            <person name="Owens N."/>
            <person name="Weber N.D."/>
            <person name="Virtaneva K."/>
            <person name="Barbian K."/>
            <person name="Babar A."/>
            <person name="Rosenke K."/>
        </authorList>
    </citation>
    <scope>NUCLEOTIDE SEQUENCE [LARGE SCALE GENOMIC DNA]</scope>
    <source>
        <strain evidence="2 3">IFM 0406</strain>
    </source>
</reference>
<dbReference type="InterPro" id="IPR053182">
    <property type="entry name" value="YobU-like_regulator"/>
</dbReference>
<evidence type="ECO:0000259" key="1">
    <source>
        <dbReference type="SMART" id="SM00871"/>
    </source>
</evidence>
<dbReference type="OrthoDB" id="4540146at2"/>
<dbReference type="AlphaFoldDB" id="A0A164KZ56"/>
<keyword evidence="3" id="KW-1185">Reference proteome</keyword>
<evidence type="ECO:0000313" key="3">
    <source>
        <dbReference type="Proteomes" id="UP000076512"/>
    </source>
</evidence>
<dbReference type="Pfam" id="PF14526">
    <property type="entry name" value="Cass2"/>
    <property type="match status" value="1"/>
</dbReference>
<accession>A0A164KZ56</accession>
<dbReference type="RefSeq" id="WP_067593501.1">
    <property type="nucleotide sequence ID" value="NZ_JABMCZ010000003.1"/>
</dbReference>
<comment type="caution">
    <text evidence="2">The sequence shown here is derived from an EMBL/GenBank/DDBJ whole genome shotgun (WGS) entry which is preliminary data.</text>
</comment>
<organism evidence="2 3">
    <name type="scientific">Nocardia terpenica</name>
    <dbReference type="NCBI Taxonomy" id="455432"/>
    <lineage>
        <taxon>Bacteria</taxon>
        <taxon>Bacillati</taxon>
        <taxon>Actinomycetota</taxon>
        <taxon>Actinomycetes</taxon>
        <taxon>Mycobacteriales</taxon>
        <taxon>Nocardiaceae</taxon>
        <taxon>Nocardia</taxon>
    </lineage>
</organism>
<protein>
    <submittedName>
        <fullName evidence="2">AraC family transcriptional regulator</fullName>
    </submittedName>
</protein>
<dbReference type="PANTHER" id="PTHR36444:SF2">
    <property type="entry name" value="TRANSCRIPTIONAL REGULATOR PROTEIN YOBU-RELATED"/>
    <property type="match status" value="1"/>
</dbReference>
<dbReference type="SMART" id="SM00871">
    <property type="entry name" value="AraC_E_bind"/>
    <property type="match status" value="1"/>
</dbReference>
<dbReference type="SUPFAM" id="SSF55136">
    <property type="entry name" value="Probable bacterial effector-binding domain"/>
    <property type="match status" value="1"/>
</dbReference>
<proteinExistence type="predicted"/>
<dbReference type="InterPro" id="IPR010499">
    <property type="entry name" value="AraC_E-bd"/>
</dbReference>
<dbReference type="STRING" id="455432.AWN90_38480"/>
<evidence type="ECO:0000313" key="2">
    <source>
        <dbReference type="EMBL" id="KZM71870.1"/>
    </source>
</evidence>
<dbReference type="InterPro" id="IPR011256">
    <property type="entry name" value="Reg_factor_effector_dom_sf"/>
</dbReference>